<evidence type="ECO:0000313" key="2">
    <source>
        <dbReference type="Proteomes" id="UP001652623"/>
    </source>
</evidence>
<reference evidence="3" key="1">
    <citation type="submission" date="2025-08" db="UniProtKB">
        <authorList>
            <consortium name="RefSeq"/>
        </authorList>
    </citation>
    <scope>IDENTIFICATION</scope>
    <source>
        <tissue evidence="3">Seedling</tissue>
    </source>
</reference>
<sequence>MENLSDELLVEILVRTSEKDAMRCKCVCKFWYHIISEEEIFLGKRFWANSPIAGIYFRTPQTTPGPTHLSGPNSHYRRKAYINFLVEYSDFSDIKFVSLPPERERERNELSWVLVDYCNGLELVFADWRYIVFNPTTKQRSYIPKALHHSREHGKFHLFAALAFDPIESLHYRVVRLSDPKPSDASVVLHMFSSETGLWVRHHLLLDTIVSWNSIMCFRHFTYFHGVLYWIVSSSKILCIDLDNLADGKTPTRVLHVPDCDEDVAFRLENEKAMIKASAMGRVGCLGVSMNHIYYCTHRRKSGLFAVWFYNVDASGNGHGEWVLKFSVAYIHLKHIIVDQLSFRLSRALWIQPVAVGPNADVLFIGTNKRIFSYHLESDKLQLVCKGEPNRVVDCCFFPLFLLRKCICPIPFYKLGEETAISTPLTRASDASDGEEILSMINSEVEVFNRAA</sequence>
<gene>
    <name evidence="3" type="primary">LOC107411972</name>
</gene>
<dbReference type="AlphaFoldDB" id="A0A6P3ZJD4"/>
<dbReference type="InterPro" id="IPR036047">
    <property type="entry name" value="F-box-like_dom_sf"/>
</dbReference>
<organism evidence="2 3">
    <name type="scientific">Ziziphus jujuba</name>
    <name type="common">Chinese jujube</name>
    <name type="synonym">Ziziphus sativa</name>
    <dbReference type="NCBI Taxonomy" id="326968"/>
    <lineage>
        <taxon>Eukaryota</taxon>
        <taxon>Viridiplantae</taxon>
        <taxon>Streptophyta</taxon>
        <taxon>Embryophyta</taxon>
        <taxon>Tracheophyta</taxon>
        <taxon>Spermatophyta</taxon>
        <taxon>Magnoliopsida</taxon>
        <taxon>eudicotyledons</taxon>
        <taxon>Gunneridae</taxon>
        <taxon>Pentapetalae</taxon>
        <taxon>rosids</taxon>
        <taxon>fabids</taxon>
        <taxon>Rosales</taxon>
        <taxon>Rhamnaceae</taxon>
        <taxon>Paliureae</taxon>
        <taxon>Ziziphus</taxon>
    </lineage>
</organism>
<feature type="domain" description="F-box" evidence="1">
    <location>
        <begin position="4"/>
        <end position="44"/>
    </location>
</feature>
<dbReference type="InterPro" id="IPR056592">
    <property type="entry name" value="Beta-prop_At3g26010-like"/>
</dbReference>
<dbReference type="KEGG" id="zju:107411972"/>
<keyword evidence="2" id="KW-1185">Reference proteome</keyword>
<dbReference type="PANTHER" id="PTHR35546">
    <property type="entry name" value="F-BOX PROTEIN INTERACTION DOMAIN PROTEIN-RELATED"/>
    <property type="match status" value="1"/>
</dbReference>
<evidence type="ECO:0000313" key="3">
    <source>
        <dbReference type="RefSeq" id="XP_015875141.2"/>
    </source>
</evidence>
<dbReference type="PANTHER" id="PTHR35546:SF25">
    <property type="entry name" value="F-BOX DOMAIN-CONTAINING PROTEIN"/>
    <property type="match status" value="1"/>
</dbReference>
<dbReference type="SMART" id="SM00256">
    <property type="entry name" value="FBOX"/>
    <property type="match status" value="1"/>
</dbReference>
<dbReference type="Pfam" id="PF24750">
    <property type="entry name" value="b-prop_At3g26010-like"/>
    <property type="match status" value="1"/>
</dbReference>
<name>A0A6P3ZJD4_ZIZJJ</name>
<evidence type="ECO:0000259" key="1">
    <source>
        <dbReference type="SMART" id="SM00256"/>
    </source>
</evidence>
<dbReference type="InParanoid" id="A0A6P3ZJD4"/>
<proteinExistence type="predicted"/>
<dbReference type="SUPFAM" id="SSF81383">
    <property type="entry name" value="F-box domain"/>
    <property type="match status" value="1"/>
</dbReference>
<dbReference type="InterPro" id="IPR001810">
    <property type="entry name" value="F-box_dom"/>
</dbReference>
<dbReference type="Pfam" id="PF00646">
    <property type="entry name" value="F-box"/>
    <property type="match status" value="1"/>
</dbReference>
<dbReference type="Proteomes" id="UP001652623">
    <property type="component" value="Chromosome 10"/>
</dbReference>
<dbReference type="Gene3D" id="1.20.1280.50">
    <property type="match status" value="1"/>
</dbReference>
<dbReference type="InterPro" id="IPR055290">
    <property type="entry name" value="At3g26010-like"/>
</dbReference>
<protein>
    <submittedName>
        <fullName evidence="3">Uncharacterized protein LOC107411972 isoform X1</fullName>
    </submittedName>
</protein>
<dbReference type="RefSeq" id="XP_015875141.2">
    <property type="nucleotide sequence ID" value="XM_016019655.4"/>
</dbReference>
<accession>A0A6P3ZJD4</accession>
<dbReference type="GeneID" id="107411972"/>